<evidence type="ECO:0000313" key="1">
    <source>
        <dbReference type="EMBL" id="EYB81276.1"/>
    </source>
</evidence>
<dbReference type="EMBL" id="JARK01001723">
    <property type="protein sequence ID" value="EYB81276.1"/>
    <property type="molecule type" value="Genomic_DNA"/>
</dbReference>
<reference evidence="2" key="1">
    <citation type="journal article" date="2015" name="Nat. Genet.">
        <title>The genome and transcriptome of the zoonotic hookworm Ancylostoma ceylanicum identify infection-specific gene families.</title>
        <authorList>
            <person name="Schwarz E.M."/>
            <person name="Hu Y."/>
            <person name="Antoshechkin I."/>
            <person name="Miller M.M."/>
            <person name="Sternberg P.W."/>
            <person name="Aroian R.V."/>
        </authorList>
    </citation>
    <scope>NUCLEOTIDE SEQUENCE</scope>
    <source>
        <strain evidence="2">HY135</strain>
    </source>
</reference>
<organism evidence="1 2">
    <name type="scientific">Ancylostoma ceylanicum</name>
    <dbReference type="NCBI Taxonomy" id="53326"/>
    <lineage>
        <taxon>Eukaryota</taxon>
        <taxon>Metazoa</taxon>
        <taxon>Ecdysozoa</taxon>
        <taxon>Nematoda</taxon>
        <taxon>Chromadorea</taxon>
        <taxon>Rhabditida</taxon>
        <taxon>Rhabditina</taxon>
        <taxon>Rhabditomorpha</taxon>
        <taxon>Strongyloidea</taxon>
        <taxon>Ancylostomatidae</taxon>
        <taxon>Ancylostomatinae</taxon>
        <taxon>Ancylostoma</taxon>
    </lineage>
</organism>
<gene>
    <name evidence="1" type="primary">Acey_s0387.g450</name>
    <name evidence="1" type="ORF">Y032_0387g450</name>
</gene>
<evidence type="ECO:0000313" key="2">
    <source>
        <dbReference type="Proteomes" id="UP000024635"/>
    </source>
</evidence>
<sequence>MRQSESPGYAPFSLSMILTPYRLITLLCSDVKIHCISGTIAGVLISGPLPVLIVEPPSSSPTLTTTVRWCVGPTCTHVSTRTSFERFDQVEFLEHSISW</sequence>
<proteinExistence type="predicted"/>
<name>A0A016RSJ1_9BILA</name>
<accession>A0A016RSJ1</accession>
<dbReference type="AlphaFoldDB" id="A0A016RSJ1"/>
<comment type="caution">
    <text evidence="1">The sequence shown here is derived from an EMBL/GenBank/DDBJ whole genome shotgun (WGS) entry which is preliminary data.</text>
</comment>
<protein>
    <submittedName>
        <fullName evidence="1">Uncharacterized protein</fullName>
    </submittedName>
</protein>
<keyword evidence="2" id="KW-1185">Reference proteome</keyword>
<dbReference type="Proteomes" id="UP000024635">
    <property type="component" value="Unassembled WGS sequence"/>
</dbReference>